<reference evidence="2" key="1">
    <citation type="submission" date="2016-12" db="EMBL/GenBank/DDBJ databases">
        <title>The genomes of Aspergillus section Nigri reveals drivers in fungal speciation.</title>
        <authorList>
            <consortium name="DOE Joint Genome Institute"/>
            <person name="Vesth T.C."/>
            <person name="Nybo J."/>
            <person name="Theobald S."/>
            <person name="Brandl J."/>
            <person name="Frisvad J.C."/>
            <person name="Nielsen K.F."/>
            <person name="Lyhne E.K."/>
            <person name="Kogle M.E."/>
            <person name="Kuo A."/>
            <person name="Riley R."/>
            <person name="Clum A."/>
            <person name="Nolan M."/>
            <person name="Lipzen A."/>
            <person name="Salamov A."/>
            <person name="Henrissat B."/>
            <person name="Wiebenga A."/>
            <person name="De vries R.P."/>
            <person name="Grigoriev I.V."/>
            <person name="Mortensen U.H."/>
            <person name="Andersen M.R."/>
            <person name="Baker S.E."/>
        </authorList>
    </citation>
    <scope>NUCLEOTIDE SEQUENCE</scope>
    <source>
        <strain evidence="2">IBT 28561</strain>
    </source>
</reference>
<organism evidence="2 3">
    <name type="scientific">Aspergillus campestris (strain IBT 28561)</name>
    <dbReference type="NCBI Taxonomy" id="1392248"/>
    <lineage>
        <taxon>Eukaryota</taxon>
        <taxon>Fungi</taxon>
        <taxon>Dikarya</taxon>
        <taxon>Ascomycota</taxon>
        <taxon>Pezizomycotina</taxon>
        <taxon>Eurotiomycetes</taxon>
        <taxon>Eurotiomycetidae</taxon>
        <taxon>Eurotiales</taxon>
        <taxon>Aspergillaceae</taxon>
        <taxon>Aspergillus</taxon>
        <taxon>Aspergillus subgen. Circumdati</taxon>
    </lineage>
</organism>
<feature type="region of interest" description="Disordered" evidence="1">
    <location>
        <begin position="59"/>
        <end position="96"/>
    </location>
</feature>
<dbReference type="EMBL" id="MSFM01000002">
    <property type="protein sequence ID" value="PKY07391.1"/>
    <property type="molecule type" value="Genomic_DNA"/>
</dbReference>
<comment type="caution">
    <text evidence="2">The sequence shown here is derived from an EMBL/GenBank/DDBJ whole genome shotgun (WGS) entry which is preliminary data.</text>
</comment>
<dbReference type="VEuPathDB" id="FungiDB:P168DRAFT_95319"/>
<name>A0A2I1DC02_ASPC2</name>
<keyword evidence="3" id="KW-1185">Reference proteome</keyword>
<evidence type="ECO:0000313" key="2">
    <source>
        <dbReference type="EMBL" id="PKY07391.1"/>
    </source>
</evidence>
<evidence type="ECO:0000256" key="1">
    <source>
        <dbReference type="SAM" id="MobiDB-lite"/>
    </source>
</evidence>
<dbReference type="RefSeq" id="XP_024695985.1">
    <property type="nucleotide sequence ID" value="XM_024842236.1"/>
</dbReference>
<accession>A0A2I1DC02</accession>
<dbReference type="OrthoDB" id="10579450at2759"/>
<proteinExistence type="predicted"/>
<protein>
    <submittedName>
        <fullName evidence="2">Uncharacterized protein</fullName>
    </submittedName>
</protein>
<gene>
    <name evidence="2" type="ORF">P168DRAFT_95319</name>
</gene>
<dbReference type="GeneID" id="36549765"/>
<evidence type="ECO:0000313" key="3">
    <source>
        <dbReference type="Proteomes" id="UP000234254"/>
    </source>
</evidence>
<sequence>MTFATDGTRGLSSVVWGIDGSLSTTGASPTPRLPPKSIHTMFRVHLFGPGLCWKGQTLAKGQGTGDHRGGRKKVLLRPDGQRFSSDDNNDDHNGCHPHQVPKQIIYNVYAFCRILSSASAVGFHDHSVDLLRLRSMVFFRGLDPGETSPGVERQRHFADGWVLLSAQWEPSSMV</sequence>
<dbReference type="AlphaFoldDB" id="A0A2I1DC02"/>
<dbReference type="Proteomes" id="UP000234254">
    <property type="component" value="Unassembled WGS sequence"/>
</dbReference>